<keyword evidence="1" id="KW-0472">Membrane</keyword>
<dbReference type="AlphaFoldDB" id="A0A6N2MB66"/>
<evidence type="ECO:0000256" key="1">
    <source>
        <dbReference type="SAM" id="Phobius"/>
    </source>
</evidence>
<dbReference type="EMBL" id="CAADRP010001763">
    <property type="protein sequence ID" value="VFU51471.1"/>
    <property type="molecule type" value="Genomic_DNA"/>
</dbReference>
<keyword evidence="1" id="KW-1133">Transmembrane helix</keyword>
<gene>
    <name evidence="2" type="ORF">SVIM_LOCUS348083</name>
</gene>
<feature type="transmembrane region" description="Helical" evidence="1">
    <location>
        <begin position="54"/>
        <end position="75"/>
    </location>
</feature>
<protein>
    <submittedName>
        <fullName evidence="2">Uncharacterized protein</fullName>
    </submittedName>
</protein>
<name>A0A6N2MB66_SALVM</name>
<organism evidence="2">
    <name type="scientific">Salix viminalis</name>
    <name type="common">Common osier</name>
    <name type="synonym">Basket willow</name>
    <dbReference type="NCBI Taxonomy" id="40686"/>
    <lineage>
        <taxon>Eukaryota</taxon>
        <taxon>Viridiplantae</taxon>
        <taxon>Streptophyta</taxon>
        <taxon>Embryophyta</taxon>
        <taxon>Tracheophyta</taxon>
        <taxon>Spermatophyta</taxon>
        <taxon>Magnoliopsida</taxon>
        <taxon>eudicotyledons</taxon>
        <taxon>Gunneridae</taxon>
        <taxon>Pentapetalae</taxon>
        <taxon>rosids</taxon>
        <taxon>fabids</taxon>
        <taxon>Malpighiales</taxon>
        <taxon>Salicaceae</taxon>
        <taxon>Saliceae</taxon>
        <taxon>Salix</taxon>
    </lineage>
</organism>
<accession>A0A6N2MB66</accession>
<proteinExistence type="predicted"/>
<evidence type="ECO:0000313" key="2">
    <source>
        <dbReference type="EMBL" id="VFU51471.1"/>
    </source>
</evidence>
<reference evidence="2" key="1">
    <citation type="submission" date="2019-03" db="EMBL/GenBank/DDBJ databases">
        <authorList>
            <person name="Mank J."/>
            <person name="Almeida P."/>
        </authorList>
    </citation>
    <scope>NUCLEOTIDE SEQUENCE</scope>
    <source>
        <strain evidence="2">78183</strain>
    </source>
</reference>
<sequence length="104" mass="11921">MLSLFLLPLSHTHTTPTACVSSIIIFFKKRKEKEKKKTEAKIIVVIREATDTCLFVFSFSSFLSPTFLSSVSLALRSQTLSLSRFEGRISYCLLSNEVDRIWRQ</sequence>
<keyword evidence="1" id="KW-0812">Transmembrane</keyword>